<reference evidence="1 2" key="1">
    <citation type="journal article" date="2007" name="J. Bacteriol.">
        <title>Whole-genome analysis of the methyl tert-butyl ether-degrading beta-proteobacterium Methylibium petroleiphilum PM1.</title>
        <authorList>
            <person name="Kane S.R."/>
            <person name="Chakicherla A.Y."/>
            <person name="Chain P.S.G."/>
            <person name="Schmidt R."/>
            <person name="Shin M.W."/>
            <person name="Legler T.C."/>
            <person name="Scow K.M."/>
            <person name="Larimer F.W."/>
            <person name="Lucas S.M."/>
            <person name="Richardson P.M."/>
            <person name="Hristova K.R."/>
        </authorList>
    </citation>
    <scope>NUCLEOTIDE SEQUENCE [LARGE SCALE GENOMIC DNA]</scope>
    <source>
        <strain evidence="2">ATCC BAA-1232 / LMG 22953 / PM1</strain>
    </source>
</reference>
<protein>
    <submittedName>
        <fullName evidence="1">Sulfur transfer protein</fullName>
    </submittedName>
</protein>
<dbReference type="AlphaFoldDB" id="A2SG81"/>
<dbReference type="InterPro" id="IPR010035">
    <property type="entry name" value="Thi_S"/>
</dbReference>
<organism evidence="1 2">
    <name type="scientific">Methylibium petroleiphilum (strain ATCC BAA-1232 / LMG 22953 / PM1)</name>
    <dbReference type="NCBI Taxonomy" id="420662"/>
    <lineage>
        <taxon>Bacteria</taxon>
        <taxon>Pseudomonadati</taxon>
        <taxon>Pseudomonadota</taxon>
        <taxon>Betaproteobacteria</taxon>
        <taxon>Burkholderiales</taxon>
        <taxon>Sphaerotilaceae</taxon>
        <taxon>Methylibium</taxon>
    </lineage>
</organism>
<dbReference type="InterPro" id="IPR016155">
    <property type="entry name" value="Mopterin_synth/thiamin_S_b"/>
</dbReference>
<dbReference type="NCBIfam" id="TIGR01683">
    <property type="entry name" value="thiS"/>
    <property type="match status" value="1"/>
</dbReference>
<dbReference type="InterPro" id="IPR003749">
    <property type="entry name" value="ThiS/MoaD-like"/>
</dbReference>
<dbReference type="HOGENOM" id="CLU_174611_2_0_4"/>
<dbReference type="SUPFAM" id="SSF54285">
    <property type="entry name" value="MoaD/ThiS"/>
    <property type="match status" value="1"/>
</dbReference>
<keyword evidence="2" id="KW-1185">Reference proteome</keyword>
<gene>
    <name evidence="1" type="ordered locus">Mpe_A1608</name>
</gene>
<sequence>MSGPPAHEDTMVTVHLEGRGCRLARGSTLADLLRLLGQAPEAITTAVNGEFVARALRAGHVLQDGDEILLFQPIVGG</sequence>
<dbReference type="CDD" id="cd00565">
    <property type="entry name" value="Ubl_ThiS"/>
    <property type="match status" value="1"/>
</dbReference>
<accession>A2SG81</accession>
<dbReference type="EMBL" id="CP000555">
    <property type="protein sequence ID" value="ABM94570.1"/>
    <property type="molecule type" value="Genomic_DNA"/>
</dbReference>
<evidence type="ECO:0000313" key="1">
    <source>
        <dbReference type="EMBL" id="ABM94570.1"/>
    </source>
</evidence>
<dbReference type="Gene3D" id="3.10.20.30">
    <property type="match status" value="1"/>
</dbReference>
<dbReference type="eggNOG" id="COG2104">
    <property type="taxonomic scope" value="Bacteria"/>
</dbReference>
<dbReference type="RefSeq" id="WP_011829207.1">
    <property type="nucleotide sequence ID" value="NC_008825.1"/>
</dbReference>
<dbReference type="STRING" id="420662.Mpe_A1608"/>
<dbReference type="Pfam" id="PF02597">
    <property type="entry name" value="ThiS"/>
    <property type="match status" value="1"/>
</dbReference>
<dbReference type="InterPro" id="IPR012675">
    <property type="entry name" value="Beta-grasp_dom_sf"/>
</dbReference>
<proteinExistence type="predicted"/>
<dbReference type="KEGG" id="mpt:Mpe_A1608"/>
<evidence type="ECO:0000313" key="2">
    <source>
        <dbReference type="Proteomes" id="UP000000366"/>
    </source>
</evidence>
<dbReference type="Proteomes" id="UP000000366">
    <property type="component" value="Chromosome"/>
</dbReference>
<name>A2SG81_METPP</name>